<accession>A0A9Q3C5L5</accession>
<dbReference type="Proteomes" id="UP000765509">
    <property type="component" value="Unassembled WGS sequence"/>
</dbReference>
<dbReference type="OrthoDB" id="1922221at2759"/>
<evidence type="ECO:0000259" key="1">
    <source>
        <dbReference type="Pfam" id="PF17921"/>
    </source>
</evidence>
<dbReference type="InterPro" id="IPR041588">
    <property type="entry name" value="Integrase_H2C2"/>
</dbReference>
<comment type="caution">
    <text evidence="2">The sequence shown here is derived from an EMBL/GenBank/DDBJ whole genome shotgun (WGS) entry which is preliminary data.</text>
</comment>
<keyword evidence="3" id="KW-1185">Reference proteome</keyword>
<protein>
    <recommendedName>
        <fullName evidence="1">Integrase zinc-binding domain-containing protein</fullName>
    </recommendedName>
</protein>
<evidence type="ECO:0000313" key="2">
    <source>
        <dbReference type="EMBL" id="MBW0476706.1"/>
    </source>
</evidence>
<dbReference type="Pfam" id="PF17921">
    <property type="entry name" value="Integrase_H2C2"/>
    <property type="match status" value="1"/>
</dbReference>
<dbReference type="Gene3D" id="1.10.340.70">
    <property type="match status" value="1"/>
</dbReference>
<gene>
    <name evidence="2" type="ORF">O181_016421</name>
</gene>
<dbReference type="EMBL" id="AVOT02004557">
    <property type="protein sequence ID" value="MBW0476706.1"/>
    <property type="molecule type" value="Genomic_DNA"/>
</dbReference>
<name>A0A9Q3C5L5_9BASI</name>
<dbReference type="AlphaFoldDB" id="A0A9Q3C5L5"/>
<sequence length="101" mass="12309">MDSFVLIDGLIYHRERHTNSLTVIDREHISLILQHCHEFPYMGHMSEDRTRERVSRTVWWPQWKHEMSESVSSFQRCLTKNTKHGKKYVLIKHIEDLKHPW</sequence>
<proteinExistence type="predicted"/>
<reference evidence="2" key="1">
    <citation type="submission" date="2021-03" db="EMBL/GenBank/DDBJ databases">
        <title>Draft genome sequence of rust myrtle Austropuccinia psidii MF-1, a brazilian biotype.</title>
        <authorList>
            <person name="Quecine M.C."/>
            <person name="Pachon D.M.R."/>
            <person name="Bonatelli M.L."/>
            <person name="Correr F.H."/>
            <person name="Franceschini L.M."/>
            <person name="Leite T.F."/>
            <person name="Margarido G.R.A."/>
            <person name="Almeida C.A."/>
            <person name="Ferrarezi J.A."/>
            <person name="Labate C.A."/>
        </authorList>
    </citation>
    <scope>NUCLEOTIDE SEQUENCE</scope>
    <source>
        <strain evidence="2">MF-1</strain>
    </source>
</reference>
<feature type="domain" description="Integrase zinc-binding" evidence="1">
    <location>
        <begin position="25"/>
        <end position="82"/>
    </location>
</feature>
<organism evidence="2 3">
    <name type="scientific">Austropuccinia psidii MF-1</name>
    <dbReference type="NCBI Taxonomy" id="1389203"/>
    <lineage>
        <taxon>Eukaryota</taxon>
        <taxon>Fungi</taxon>
        <taxon>Dikarya</taxon>
        <taxon>Basidiomycota</taxon>
        <taxon>Pucciniomycotina</taxon>
        <taxon>Pucciniomycetes</taxon>
        <taxon>Pucciniales</taxon>
        <taxon>Sphaerophragmiaceae</taxon>
        <taxon>Austropuccinia</taxon>
    </lineage>
</organism>
<evidence type="ECO:0000313" key="3">
    <source>
        <dbReference type="Proteomes" id="UP000765509"/>
    </source>
</evidence>